<evidence type="ECO:0000256" key="2">
    <source>
        <dbReference type="ARBA" id="ARBA00023015"/>
    </source>
</evidence>
<dbReference type="InterPro" id="IPR046347">
    <property type="entry name" value="bZIP_sf"/>
</dbReference>
<evidence type="ECO:0000259" key="7">
    <source>
        <dbReference type="PROSITE" id="PS50217"/>
    </source>
</evidence>
<dbReference type="PANTHER" id="PTHR19304">
    <property type="entry name" value="CYCLIC-AMP RESPONSE ELEMENT BINDING PROTEIN"/>
    <property type="match status" value="1"/>
</dbReference>
<proteinExistence type="predicted"/>
<feature type="region of interest" description="Disordered" evidence="6">
    <location>
        <begin position="239"/>
        <end position="269"/>
    </location>
</feature>
<feature type="region of interest" description="Disordered" evidence="6">
    <location>
        <begin position="134"/>
        <end position="226"/>
    </location>
</feature>
<dbReference type="PROSITE" id="PS00036">
    <property type="entry name" value="BZIP_BASIC"/>
    <property type="match status" value="1"/>
</dbReference>
<reference evidence="8" key="2">
    <citation type="submission" date="2023-05" db="EMBL/GenBank/DDBJ databases">
        <authorList>
            <consortium name="Lawrence Berkeley National Laboratory"/>
            <person name="Steindorff A."/>
            <person name="Hensen N."/>
            <person name="Bonometti L."/>
            <person name="Westerberg I."/>
            <person name="Brannstrom I.O."/>
            <person name="Guillou S."/>
            <person name="Cros-Aarteil S."/>
            <person name="Calhoun S."/>
            <person name="Haridas S."/>
            <person name="Kuo A."/>
            <person name="Mondo S."/>
            <person name="Pangilinan J."/>
            <person name="Riley R."/>
            <person name="Labutti K."/>
            <person name="Andreopoulos B."/>
            <person name="Lipzen A."/>
            <person name="Chen C."/>
            <person name="Yanf M."/>
            <person name="Daum C."/>
            <person name="Ng V."/>
            <person name="Clum A."/>
            <person name="Ohm R."/>
            <person name="Martin F."/>
            <person name="Silar P."/>
            <person name="Natvig D."/>
            <person name="Lalanne C."/>
            <person name="Gautier V."/>
            <person name="Ament-Velasquez S.L."/>
            <person name="Kruys A."/>
            <person name="Hutchinson M.I."/>
            <person name="Powell A.J."/>
            <person name="Barry K."/>
            <person name="Miller A.N."/>
            <person name="Grigoriev I.V."/>
            <person name="Debuchy R."/>
            <person name="Gladieux P."/>
            <person name="Thoren M.H."/>
            <person name="Johannesson H."/>
        </authorList>
    </citation>
    <scope>NUCLEOTIDE SEQUENCE</scope>
    <source>
        <strain evidence="8">CBS 123565</strain>
    </source>
</reference>
<feature type="compositionally biased region" description="Basic residues" evidence="6">
    <location>
        <begin position="207"/>
        <end position="219"/>
    </location>
</feature>
<feature type="coiled-coil region" evidence="5">
    <location>
        <begin position="305"/>
        <end position="342"/>
    </location>
</feature>
<dbReference type="SUPFAM" id="SSF57959">
    <property type="entry name" value="Leucine zipper domain"/>
    <property type="match status" value="1"/>
</dbReference>
<protein>
    <recommendedName>
        <fullName evidence="7">BZIP domain-containing protein</fullName>
    </recommendedName>
</protein>
<reference evidence="8" key="1">
    <citation type="journal article" date="2023" name="Mol. Phylogenet. Evol.">
        <title>Genome-scale phylogeny and comparative genomics of the fungal order Sordariales.</title>
        <authorList>
            <person name="Hensen N."/>
            <person name="Bonometti L."/>
            <person name="Westerberg I."/>
            <person name="Brannstrom I.O."/>
            <person name="Guillou S."/>
            <person name="Cros-Aarteil S."/>
            <person name="Calhoun S."/>
            <person name="Haridas S."/>
            <person name="Kuo A."/>
            <person name="Mondo S."/>
            <person name="Pangilinan J."/>
            <person name="Riley R."/>
            <person name="LaButti K."/>
            <person name="Andreopoulos B."/>
            <person name="Lipzen A."/>
            <person name="Chen C."/>
            <person name="Yan M."/>
            <person name="Daum C."/>
            <person name="Ng V."/>
            <person name="Clum A."/>
            <person name="Steindorff A."/>
            <person name="Ohm R.A."/>
            <person name="Martin F."/>
            <person name="Silar P."/>
            <person name="Natvig D.O."/>
            <person name="Lalanne C."/>
            <person name="Gautier V."/>
            <person name="Ament-Velasquez S.L."/>
            <person name="Kruys A."/>
            <person name="Hutchinson M.I."/>
            <person name="Powell A.J."/>
            <person name="Barry K."/>
            <person name="Miller A.N."/>
            <person name="Grigoriev I.V."/>
            <person name="Debuchy R."/>
            <person name="Gladieux P."/>
            <person name="Hiltunen Thoren M."/>
            <person name="Johannesson H."/>
        </authorList>
    </citation>
    <scope>NUCLEOTIDE SEQUENCE</scope>
    <source>
        <strain evidence="8">CBS 123565</strain>
    </source>
</reference>
<feature type="compositionally biased region" description="Low complexity" evidence="6">
    <location>
        <begin position="184"/>
        <end position="206"/>
    </location>
</feature>
<dbReference type="Pfam" id="PF00170">
    <property type="entry name" value="bZIP_1"/>
    <property type="match status" value="1"/>
</dbReference>
<keyword evidence="3" id="KW-0804">Transcription</keyword>
<accession>A0AAN6UMP5</accession>
<dbReference type="GO" id="GO:0005634">
    <property type="term" value="C:nucleus"/>
    <property type="evidence" value="ECO:0007669"/>
    <property type="project" value="UniProtKB-SubCell"/>
</dbReference>
<dbReference type="SMART" id="SM00338">
    <property type="entry name" value="BRLZ"/>
    <property type="match status" value="1"/>
</dbReference>
<feature type="compositionally biased region" description="Low complexity" evidence="6">
    <location>
        <begin position="395"/>
        <end position="405"/>
    </location>
</feature>
<feature type="region of interest" description="Disordered" evidence="6">
    <location>
        <begin position="353"/>
        <end position="405"/>
    </location>
</feature>
<keyword evidence="5" id="KW-0175">Coiled coil</keyword>
<comment type="subcellular location">
    <subcellularLocation>
        <location evidence="1">Nucleus</location>
    </subcellularLocation>
</comment>
<evidence type="ECO:0000313" key="8">
    <source>
        <dbReference type="EMBL" id="KAK4135718.1"/>
    </source>
</evidence>
<organism evidence="8 9">
    <name type="scientific">Trichocladium antarcticum</name>
    <dbReference type="NCBI Taxonomy" id="1450529"/>
    <lineage>
        <taxon>Eukaryota</taxon>
        <taxon>Fungi</taxon>
        <taxon>Dikarya</taxon>
        <taxon>Ascomycota</taxon>
        <taxon>Pezizomycotina</taxon>
        <taxon>Sordariomycetes</taxon>
        <taxon>Sordariomycetidae</taxon>
        <taxon>Sordariales</taxon>
        <taxon>Chaetomiaceae</taxon>
        <taxon>Trichocladium</taxon>
    </lineage>
</organism>
<dbReference type="CDD" id="cd14810">
    <property type="entry name" value="bZIP_u1"/>
    <property type="match status" value="1"/>
</dbReference>
<dbReference type="InterPro" id="IPR051027">
    <property type="entry name" value="bZIP_transcription_factors"/>
</dbReference>
<feature type="domain" description="BZIP" evidence="7">
    <location>
        <begin position="280"/>
        <end position="343"/>
    </location>
</feature>
<keyword evidence="9" id="KW-1185">Reference proteome</keyword>
<evidence type="ECO:0000256" key="6">
    <source>
        <dbReference type="SAM" id="MobiDB-lite"/>
    </source>
</evidence>
<dbReference type="GO" id="GO:0003700">
    <property type="term" value="F:DNA-binding transcription factor activity"/>
    <property type="evidence" value="ECO:0007669"/>
    <property type="project" value="InterPro"/>
</dbReference>
<comment type="caution">
    <text evidence="8">The sequence shown here is derived from an EMBL/GenBank/DDBJ whole genome shotgun (WGS) entry which is preliminary data.</text>
</comment>
<gene>
    <name evidence="8" type="ORF">BT67DRAFT_376684</name>
</gene>
<evidence type="ECO:0000313" key="9">
    <source>
        <dbReference type="Proteomes" id="UP001304895"/>
    </source>
</evidence>
<evidence type="ECO:0000256" key="4">
    <source>
        <dbReference type="ARBA" id="ARBA00023242"/>
    </source>
</evidence>
<feature type="compositionally biased region" description="Polar residues" evidence="6">
    <location>
        <begin position="161"/>
        <end position="175"/>
    </location>
</feature>
<evidence type="ECO:0000256" key="1">
    <source>
        <dbReference type="ARBA" id="ARBA00004123"/>
    </source>
</evidence>
<name>A0AAN6UMP5_9PEZI</name>
<evidence type="ECO:0000256" key="3">
    <source>
        <dbReference type="ARBA" id="ARBA00023163"/>
    </source>
</evidence>
<dbReference type="AlphaFoldDB" id="A0AAN6UMP5"/>
<feature type="compositionally biased region" description="Low complexity" evidence="6">
    <location>
        <begin position="360"/>
        <end position="384"/>
    </location>
</feature>
<dbReference type="Gene3D" id="1.20.5.170">
    <property type="match status" value="1"/>
</dbReference>
<keyword evidence="2" id="KW-0805">Transcription regulation</keyword>
<dbReference type="EMBL" id="MU853405">
    <property type="protein sequence ID" value="KAK4135718.1"/>
    <property type="molecule type" value="Genomic_DNA"/>
</dbReference>
<dbReference type="PROSITE" id="PS50217">
    <property type="entry name" value="BZIP"/>
    <property type="match status" value="1"/>
</dbReference>
<evidence type="ECO:0000256" key="5">
    <source>
        <dbReference type="SAM" id="Coils"/>
    </source>
</evidence>
<dbReference type="InterPro" id="IPR004827">
    <property type="entry name" value="bZIP"/>
</dbReference>
<sequence>MSASMSRSPAATQPGFIEPLVDDSFIDFSGYEELAYQSPSLSPATHKTPFARPMKTDNGTTSLLLPTNQPLSGPSHQYDLYKQQTGIVPGALATTLAVNQHNSQIQGFVDYDSLDLLNMGSTPEDMFDFNTVPSHEEMSSPDMDMDLDSQSNHSFYVEPTVNPNSIGGQEPTSNAGRVWPGMHQQAALARSQQQQKERTQAPQQAKPKPKPKSKSKSKSKPPADPIVEQKIAQLLNSMRAEPSPESGQSSPVHSVPRPRKKAGDMDDDERLLASEAGKKLSSKERRQLRNKVSARAFRFRRKEYINQLEAQVAQKVNENGVLRAENRALTEENKRLSDLTRMLLGSPAFSDFLGNLSSEPQQPQLQLQPPPQLQQHQQLPQQQQRHVPKDPNPYAAHAAHAAAQQQIGLPSAPAPNLDFAMLSMEPIDGFGYQPQVYTTLFETPEPALDAAVLAGKPTPPFLAALLDASPADEDKVDLPLIDRRAASAQPCKEDSAAHPVDEAFENDPAFALWHDASGPASAASSRVEELDVEVLLARMDFAKIVPEKALARFELVDAGEQDAAVARVRRLSEGLKGVRSRLEALTVEL</sequence>
<keyword evidence="4" id="KW-0539">Nucleus</keyword>
<dbReference type="Proteomes" id="UP001304895">
    <property type="component" value="Unassembled WGS sequence"/>
</dbReference>